<keyword evidence="3" id="KW-1185">Reference proteome</keyword>
<reference evidence="2 3" key="1">
    <citation type="journal article" date="2015" name="Sci. Rep.">
        <title>The power of single molecule real-time sequencing technology in the de novo assembly of a eukaryotic genome.</title>
        <authorList>
            <person name="Sakai H."/>
            <person name="Naito K."/>
            <person name="Ogiso-Tanaka E."/>
            <person name="Takahashi Y."/>
            <person name="Iseki K."/>
            <person name="Muto C."/>
            <person name="Satou K."/>
            <person name="Teruya K."/>
            <person name="Shiroma A."/>
            <person name="Shimoji M."/>
            <person name="Hirano T."/>
            <person name="Itoh T."/>
            <person name="Kaga A."/>
            <person name="Tomooka N."/>
        </authorList>
    </citation>
    <scope>NUCLEOTIDE SEQUENCE [LARGE SCALE GENOMIC DNA]</scope>
    <source>
        <strain evidence="3">cv. Shumari</strain>
    </source>
</reference>
<dbReference type="PANTHER" id="PTHR31476">
    <property type="entry name" value="PROTEIN WHAT'S THIS FACTOR 1 HOMOLOG, CHLOROPLASTIC"/>
    <property type="match status" value="1"/>
</dbReference>
<name>A0A0S3T9G2_PHAAN</name>
<dbReference type="PANTHER" id="PTHR31476:SF2">
    <property type="entry name" value="UBIQUITIN CARBOXYL-TERMINAL HYDROLASE FAMILY PROTEIN"/>
    <property type="match status" value="1"/>
</dbReference>
<dbReference type="InterPro" id="IPR021099">
    <property type="entry name" value="PORR_domain"/>
</dbReference>
<dbReference type="InterPro" id="IPR045040">
    <property type="entry name" value="PORR_fam"/>
</dbReference>
<proteinExistence type="predicted"/>
<gene>
    <name evidence="2" type="primary">Vigan.11G101000</name>
    <name evidence="2" type="ORF">VIGAN_11101000</name>
</gene>
<protein>
    <recommendedName>
        <fullName evidence="1">PORR domain-containing protein</fullName>
    </recommendedName>
</protein>
<evidence type="ECO:0000313" key="2">
    <source>
        <dbReference type="EMBL" id="BAU01719.1"/>
    </source>
</evidence>
<organism evidence="2 3">
    <name type="scientific">Vigna angularis var. angularis</name>
    <dbReference type="NCBI Taxonomy" id="157739"/>
    <lineage>
        <taxon>Eukaryota</taxon>
        <taxon>Viridiplantae</taxon>
        <taxon>Streptophyta</taxon>
        <taxon>Embryophyta</taxon>
        <taxon>Tracheophyta</taxon>
        <taxon>Spermatophyta</taxon>
        <taxon>Magnoliopsida</taxon>
        <taxon>eudicotyledons</taxon>
        <taxon>Gunneridae</taxon>
        <taxon>Pentapetalae</taxon>
        <taxon>rosids</taxon>
        <taxon>fabids</taxon>
        <taxon>Fabales</taxon>
        <taxon>Fabaceae</taxon>
        <taxon>Papilionoideae</taxon>
        <taxon>50 kb inversion clade</taxon>
        <taxon>NPAAA clade</taxon>
        <taxon>indigoferoid/millettioid clade</taxon>
        <taxon>Phaseoleae</taxon>
        <taxon>Vigna</taxon>
    </lineage>
</organism>
<sequence length="219" mass="24747">MALCLPLSFSNPKRVASLSSSFVHGRTKPSSFSINEKLKTGNRLQNVSVSISCSSIKLVHDRALDKHVVMKYRVRFVQKLKTLLLSKSKHYIPVHILCKCRSYLGLPKPRSILSMIHRYPSIFELFNMSWPPKPLNATKLHPKLCVRLTPAAAAVAAEELAFQSSISNMLAAKLQKLLMLSSRRKLLLSKLVHFAPHLGLPPNFRSRLCNDHPEKFRTV</sequence>
<dbReference type="Proteomes" id="UP000291084">
    <property type="component" value="Chromosome 11"/>
</dbReference>
<feature type="non-terminal residue" evidence="2">
    <location>
        <position position="219"/>
    </location>
</feature>
<dbReference type="AlphaFoldDB" id="A0A0S3T9G2"/>
<feature type="domain" description="PORR" evidence="1">
    <location>
        <begin position="60"/>
        <end position="219"/>
    </location>
</feature>
<dbReference type="GO" id="GO:0003723">
    <property type="term" value="F:RNA binding"/>
    <property type="evidence" value="ECO:0007669"/>
    <property type="project" value="InterPro"/>
</dbReference>
<evidence type="ECO:0000313" key="3">
    <source>
        <dbReference type="Proteomes" id="UP000291084"/>
    </source>
</evidence>
<dbReference type="Pfam" id="PF11955">
    <property type="entry name" value="PORR"/>
    <property type="match status" value="1"/>
</dbReference>
<dbReference type="OrthoDB" id="689415at2759"/>
<evidence type="ECO:0000259" key="1">
    <source>
        <dbReference type="Pfam" id="PF11955"/>
    </source>
</evidence>
<accession>A0A0S3T9G2</accession>
<dbReference type="EMBL" id="AP015044">
    <property type="protein sequence ID" value="BAU01719.1"/>
    <property type="molecule type" value="Genomic_DNA"/>
</dbReference>